<evidence type="ECO:0000313" key="9">
    <source>
        <dbReference type="EMBL" id="SDI03788.1"/>
    </source>
</evidence>
<evidence type="ECO:0000256" key="5">
    <source>
        <dbReference type="ARBA" id="ARBA00023326"/>
    </source>
</evidence>
<dbReference type="Proteomes" id="UP000198854">
    <property type="component" value="Unassembled WGS sequence"/>
</dbReference>
<dbReference type="GO" id="GO:0000272">
    <property type="term" value="P:polysaccharide catabolic process"/>
    <property type="evidence" value="ECO:0007669"/>
    <property type="project" value="UniProtKB-KW"/>
</dbReference>
<dbReference type="Pfam" id="PF02927">
    <property type="entry name" value="CelD_N"/>
    <property type="match status" value="1"/>
</dbReference>
<comment type="similarity">
    <text evidence="1">Belongs to the glycosyl hydrolase 9 (cellulase E) family.</text>
</comment>
<sequence length="573" mass="65068">MQLLINHLGYEPQAPKHAILVTKQPQLDDTKVRLVNADNGEVLASLNAVAQPDVANWQRGYFHRIDFSHLTQSGQFYLAHAKTHSQVFDIKDQNMLTTTFSDLLHYFKSQRCSGEFERHDRQIKLYDSQQRIDARGGWYDASGDVSKYLSHLSYANYFNPQQIPMLVWNLFKSAELVNENDQFAPFLLRRLNEEALHGADFLVRMQAPQGFFYMTVFDQWSKQTEQREVCAYATQQGIKSAAYQAGFRQGGGVSIAALARAARGSEGGEYSPQQYLDAAERGYQHLLEHNTAYLDDGIENIIDDYCALLASVELYKSCQKLEYLDRSRQFAQRLAARQQSDSHIRHFWAANHDGSRPYFHAAEAGLPGIALCEYVRIETDAERRTEIVKTITQAAQFELAISAEVSNPFGYPRQYVKDLDGPKRSAFFIAQHNETGYWWQGENARLSSLACFAYQSAQVIDDKKLTSQLAGYAQQALNWILGLNPFDICMLDGHGRNNPNYLPELGFCNAKGGICNGITAGFSDPHSIAFNPEPYANDLLQNWRWGEQWIPHAAWFLLAVSHHSHHYHSTNVA</sequence>
<dbReference type="InterPro" id="IPR004197">
    <property type="entry name" value="Cellulase_Ig-like"/>
</dbReference>
<protein>
    <submittedName>
        <fullName evidence="9">N-terminal ig-like domain of cellulase</fullName>
    </submittedName>
</protein>
<evidence type="ECO:0000256" key="4">
    <source>
        <dbReference type="ARBA" id="ARBA00023295"/>
    </source>
</evidence>
<evidence type="ECO:0000256" key="3">
    <source>
        <dbReference type="ARBA" id="ARBA00023277"/>
    </source>
</evidence>
<dbReference type="SUPFAM" id="SSF48208">
    <property type="entry name" value="Six-hairpin glycosidases"/>
    <property type="match status" value="1"/>
</dbReference>
<evidence type="ECO:0000313" key="8">
    <source>
        <dbReference type="EMBL" id="SDH25579.1"/>
    </source>
</evidence>
<dbReference type="InterPro" id="IPR013783">
    <property type="entry name" value="Ig-like_fold"/>
</dbReference>
<evidence type="ECO:0000256" key="2">
    <source>
        <dbReference type="ARBA" id="ARBA00022801"/>
    </source>
</evidence>
<keyword evidence="4" id="KW-0326">Glycosidase</keyword>
<keyword evidence="2" id="KW-0378">Hydrolase</keyword>
<keyword evidence="5" id="KW-0624">Polysaccharide degradation</keyword>
<reference evidence="9 10" key="2">
    <citation type="submission" date="2016-10" db="EMBL/GenBank/DDBJ databases">
        <authorList>
            <person name="de Groot N.N."/>
        </authorList>
    </citation>
    <scope>NUCLEOTIDE SEQUENCE [LARGE SCALE GENOMIC DNA]</scope>
    <source>
        <strain evidence="9 10">CGMCC 1.10228</strain>
    </source>
</reference>
<evidence type="ECO:0000256" key="1">
    <source>
        <dbReference type="ARBA" id="ARBA00007072"/>
    </source>
</evidence>
<accession>A0A1G8HAU5</accession>
<evidence type="ECO:0000259" key="6">
    <source>
        <dbReference type="Pfam" id="PF00759"/>
    </source>
</evidence>
<feature type="domain" description="Cellulase Ig-like" evidence="7">
    <location>
        <begin position="3"/>
        <end position="81"/>
    </location>
</feature>
<keyword evidence="10" id="KW-1185">Reference proteome</keyword>
<dbReference type="EMBL" id="FNDD01000012">
    <property type="protein sequence ID" value="SDH25579.1"/>
    <property type="molecule type" value="Genomic_DNA"/>
</dbReference>
<dbReference type="PANTHER" id="PTHR22298">
    <property type="entry name" value="ENDO-1,4-BETA-GLUCANASE"/>
    <property type="match status" value="1"/>
</dbReference>
<dbReference type="InterPro" id="IPR014756">
    <property type="entry name" value="Ig_E-set"/>
</dbReference>
<feature type="domain" description="Glycoside hydrolase family 9" evidence="6">
    <location>
        <begin position="99"/>
        <end position="500"/>
    </location>
</feature>
<dbReference type="InterPro" id="IPR001701">
    <property type="entry name" value="Glyco_hydro_9"/>
</dbReference>
<proteinExistence type="inferred from homology"/>
<dbReference type="STRING" id="861298.SAMN04488136_1122"/>
<dbReference type="SUPFAM" id="SSF81296">
    <property type="entry name" value="E set domains"/>
    <property type="match status" value="1"/>
</dbReference>
<dbReference type="GO" id="GO:0008810">
    <property type="term" value="F:cellulase activity"/>
    <property type="evidence" value="ECO:0007669"/>
    <property type="project" value="InterPro"/>
</dbReference>
<dbReference type="Gene3D" id="2.60.40.10">
    <property type="entry name" value="Immunoglobulins"/>
    <property type="match status" value="1"/>
</dbReference>
<dbReference type="InterPro" id="IPR012341">
    <property type="entry name" value="6hp_glycosidase-like_sf"/>
</dbReference>
<organism evidence="9 10">
    <name type="scientific">Vibrio xiamenensis</name>
    <dbReference type="NCBI Taxonomy" id="861298"/>
    <lineage>
        <taxon>Bacteria</taxon>
        <taxon>Pseudomonadati</taxon>
        <taxon>Pseudomonadota</taxon>
        <taxon>Gammaproteobacteria</taxon>
        <taxon>Vibrionales</taxon>
        <taxon>Vibrionaceae</taxon>
        <taxon>Vibrio</taxon>
    </lineage>
</organism>
<keyword evidence="3" id="KW-0119">Carbohydrate metabolism</keyword>
<gene>
    <name evidence="8" type="ORF">SAMN04488136_1122</name>
    <name evidence="9" type="ORF">SAMN04488136_1486</name>
</gene>
<reference evidence="10" key="1">
    <citation type="submission" date="2016-10" db="EMBL/GenBank/DDBJ databases">
        <authorList>
            <person name="Varghese N."/>
            <person name="Submissions S."/>
        </authorList>
    </citation>
    <scope>NUCLEOTIDE SEQUENCE [LARGE SCALE GENOMIC DNA]</scope>
    <source>
        <strain evidence="10">CGMCC 1.10228</strain>
    </source>
</reference>
<name>A0A1G8HAU5_9VIBR</name>
<dbReference type="Gene3D" id="1.50.10.10">
    <property type="match status" value="1"/>
</dbReference>
<evidence type="ECO:0000313" key="10">
    <source>
        <dbReference type="Proteomes" id="UP000198854"/>
    </source>
</evidence>
<dbReference type="Pfam" id="PF00759">
    <property type="entry name" value="Glyco_hydro_9"/>
    <property type="match status" value="1"/>
</dbReference>
<dbReference type="InterPro" id="IPR008928">
    <property type="entry name" value="6-hairpin_glycosidase_sf"/>
</dbReference>
<dbReference type="OrthoDB" id="9808897at2"/>
<dbReference type="AlphaFoldDB" id="A0A1G8HAU5"/>
<dbReference type="CDD" id="cd02850">
    <property type="entry name" value="E_set_Cellulase_N"/>
    <property type="match status" value="1"/>
</dbReference>
<dbReference type="RefSeq" id="WP_093273633.1">
    <property type="nucleotide sequence ID" value="NZ_FNDD01000012.1"/>
</dbReference>
<dbReference type="EMBL" id="FNDD01000048">
    <property type="protein sequence ID" value="SDI03788.1"/>
    <property type="molecule type" value="Genomic_DNA"/>
</dbReference>
<evidence type="ECO:0000259" key="7">
    <source>
        <dbReference type="Pfam" id="PF02927"/>
    </source>
</evidence>